<dbReference type="PROSITE" id="PS50994">
    <property type="entry name" value="INTEGRASE"/>
    <property type="match status" value="1"/>
</dbReference>
<dbReference type="EMBL" id="VDEP01000456">
    <property type="protein sequence ID" value="KAA1077115.1"/>
    <property type="molecule type" value="Genomic_DNA"/>
</dbReference>
<feature type="compositionally biased region" description="Acidic residues" evidence="2">
    <location>
        <begin position="131"/>
        <end position="140"/>
    </location>
</feature>
<name>A0A5B0MJN3_PUCGR</name>
<comment type="caution">
    <text evidence="4">The sequence shown here is derived from an EMBL/GenBank/DDBJ whole genome shotgun (WGS) entry which is preliminary data.</text>
</comment>
<dbReference type="InterPro" id="IPR012337">
    <property type="entry name" value="RNaseH-like_sf"/>
</dbReference>
<evidence type="ECO:0000256" key="1">
    <source>
        <dbReference type="ARBA" id="ARBA00022884"/>
    </source>
</evidence>
<evidence type="ECO:0000256" key="2">
    <source>
        <dbReference type="SAM" id="MobiDB-lite"/>
    </source>
</evidence>
<dbReference type="Proteomes" id="UP000325313">
    <property type="component" value="Unassembled WGS sequence"/>
</dbReference>
<dbReference type="Gene3D" id="3.30.420.10">
    <property type="entry name" value="Ribonuclease H-like superfamily/Ribonuclease H"/>
    <property type="match status" value="1"/>
</dbReference>
<dbReference type="GO" id="GO:0003723">
    <property type="term" value="F:RNA binding"/>
    <property type="evidence" value="ECO:0007669"/>
    <property type="project" value="UniProtKB-KW"/>
</dbReference>
<dbReference type="InterPro" id="IPR001584">
    <property type="entry name" value="Integrase_cat-core"/>
</dbReference>
<dbReference type="SUPFAM" id="SSF53098">
    <property type="entry name" value="Ribonuclease H-like"/>
    <property type="match status" value="1"/>
</dbReference>
<dbReference type="AlphaFoldDB" id="A0A5B0MJN3"/>
<feature type="domain" description="Integrase catalytic" evidence="3">
    <location>
        <begin position="1"/>
        <end position="82"/>
    </location>
</feature>
<dbReference type="GO" id="GO:0005634">
    <property type="term" value="C:nucleus"/>
    <property type="evidence" value="ECO:0007669"/>
    <property type="project" value="UniProtKB-ARBA"/>
</dbReference>
<dbReference type="GO" id="GO:0015074">
    <property type="term" value="P:DNA integration"/>
    <property type="evidence" value="ECO:0007669"/>
    <property type="project" value="InterPro"/>
</dbReference>
<evidence type="ECO:0000259" key="3">
    <source>
        <dbReference type="PROSITE" id="PS50994"/>
    </source>
</evidence>
<feature type="compositionally biased region" description="Low complexity" evidence="2">
    <location>
        <begin position="151"/>
        <end position="164"/>
    </location>
</feature>
<sequence length="176" mass="19806">MKEFCIQHLLCTRTSDPYTPQQNGLAEQHNRTILESLQTILKDSGAISSRSALSPLIKSRLIKGILSHTSSKTRLKAHAQRRTWDSSRSARFLDQMKKPENDQDEYFEIVVENVQLEEPASRKEDLIVANEDPESDDEIVVSEKPIDIESDSSLDSSSDSSDSSDVVRIIKPIAHN</sequence>
<dbReference type="InterPro" id="IPR036397">
    <property type="entry name" value="RNaseH_sf"/>
</dbReference>
<keyword evidence="1" id="KW-0694">RNA-binding</keyword>
<accession>A0A5B0MJN3</accession>
<proteinExistence type="predicted"/>
<gene>
    <name evidence="4" type="ORF">PGTUg99_003301</name>
</gene>
<evidence type="ECO:0000313" key="5">
    <source>
        <dbReference type="Proteomes" id="UP000325313"/>
    </source>
</evidence>
<evidence type="ECO:0000313" key="4">
    <source>
        <dbReference type="EMBL" id="KAA1077115.1"/>
    </source>
</evidence>
<organism evidence="4 5">
    <name type="scientific">Puccinia graminis f. sp. tritici</name>
    <dbReference type="NCBI Taxonomy" id="56615"/>
    <lineage>
        <taxon>Eukaryota</taxon>
        <taxon>Fungi</taxon>
        <taxon>Dikarya</taxon>
        <taxon>Basidiomycota</taxon>
        <taxon>Pucciniomycotina</taxon>
        <taxon>Pucciniomycetes</taxon>
        <taxon>Pucciniales</taxon>
        <taxon>Pucciniaceae</taxon>
        <taxon>Puccinia</taxon>
    </lineage>
</organism>
<feature type="region of interest" description="Disordered" evidence="2">
    <location>
        <begin position="118"/>
        <end position="176"/>
    </location>
</feature>
<reference evidence="4 5" key="1">
    <citation type="submission" date="2019-05" db="EMBL/GenBank/DDBJ databases">
        <title>Emergence of the Ug99 lineage of the wheat stem rust pathogen through somatic hybridization.</title>
        <authorList>
            <person name="Li F."/>
            <person name="Upadhyaya N.M."/>
            <person name="Sperschneider J."/>
            <person name="Matny O."/>
            <person name="Nguyen-Phuc H."/>
            <person name="Mago R."/>
            <person name="Raley C."/>
            <person name="Miller M.E."/>
            <person name="Silverstein K.A.T."/>
            <person name="Henningsen E."/>
            <person name="Hirsch C.D."/>
            <person name="Visser B."/>
            <person name="Pretorius Z.A."/>
            <person name="Steffenson B.J."/>
            <person name="Schwessinger B."/>
            <person name="Dodds P.N."/>
            <person name="Figueroa M."/>
        </authorList>
    </citation>
    <scope>NUCLEOTIDE SEQUENCE [LARGE SCALE GENOMIC DNA]</scope>
    <source>
        <strain evidence="4 5">Ug99</strain>
    </source>
</reference>
<protein>
    <recommendedName>
        <fullName evidence="3">Integrase catalytic domain-containing protein</fullName>
    </recommendedName>
</protein>